<proteinExistence type="predicted"/>
<protein>
    <submittedName>
        <fullName evidence="8">Kinase domain-containing protein</fullName>
    </submittedName>
</protein>
<dbReference type="PANTHER" id="PTHR24058">
    <property type="entry name" value="DUAL SPECIFICITY PROTEIN KINASE"/>
    <property type="match status" value="1"/>
</dbReference>
<evidence type="ECO:0000313" key="9">
    <source>
        <dbReference type="Proteomes" id="UP000799757"/>
    </source>
</evidence>
<dbReference type="OrthoDB" id="5979581at2759"/>
<organism evidence="8 9">
    <name type="scientific">Melanomma pulvis-pyrius CBS 109.77</name>
    <dbReference type="NCBI Taxonomy" id="1314802"/>
    <lineage>
        <taxon>Eukaryota</taxon>
        <taxon>Fungi</taxon>
        <taxon>Dikarya</taxon>
        <taxon>Ascomycota</taxon>
        <taxon>Pezizomycotina</taxon>
        <taxon>Dothideomycetes</taxon>
        <taxon>Pleosporomycetidae</taxon>
        <taxon>Pleosporales</taxon>
        <taxon>Melanommataceae</taxon>
        <taxon>Melanomma</taxon>
    </lineage>
</organism>
<dbReference type="InterPro" id="IPR017441">
    <property type="entry name" value="Protein_kinase_ATP_BS"/>
</dbReference>
<name>A0A6A6WY80_9PLEO</name>
<dbReference type="InterPro" id="IPR050494">
    <property type="entry name" value="Ser_Thr_dual-spec_kinase"/>
</dbReference>
<dbReference type="EMBL" id="MU002180">
    <property type="protein sequence ID" value="KAF2788864.1"/>
    <property type="molecule type" value="Genomic_DNA"/>
</dbReference>
<feature type="binding site" evidence="6">
    <location>
        <position position="76"/>
    </location>
    <ligand>
        <name>ATP</name>
        <dbReference type="ChEBI" id="CHEBI:30616"/>
    </ligand>
</feature>
<dbReference type="InterPro" id="IPR011009">
    <property type="entry name" value="Kinase-like_dom_sf"/>
</dbReference>
<evidence type="ECO:0000256" key="1">
    <source>
        <dbReference type="ARBA" id="ARBA00022527"/>
    </source>
</evidence>
<keyword evidence="4 8" id="KW-0418">Kinase</keyword>
<keyword evidence="2" id="KW-0808">Transferase</keyword>
<evidence type="ECO:0000256" key="5">
    <source>
        <dbReference type="ARBA" id="ARBA00022840"/>
    </source>
</evidence>
<evidence type="ECO:0000256" key="6">
    <source>
        <dbReference type="PROSITE-ProRule" id="PRU10141"/>
    </source>
</evidence>
<keyword evidence="3 6" id="KW-0547">Nucleotide-binding</keyword>
<dbReference type="SMART" id="SM00220">
    <property type="entry name" value="S_TKc"/>
    <property type="match status" value="1"/>
</dbReference>
<evidence type="ECO:0000313" key="8">
    <source>
        <dbReference type="EMBL" id="KAF2788864.1"/>
    </source>
</evidence>
<dbReference type="AlphaFoldDB" id="A0A6A6WY80"/>
<feature type="domain" description="Protein kinase" evidence="7">
    <location>
        <begin position="47"/>
        <end position="385"/>
    </location>
</feature>
<dbReference type="PROSITE" id="PS50011">
    <property type="entry name" value="PROTEIN_KINASE_DOM"/>
    <property type="match status" value="1"/>
</dbReference>
<dbReference type="SUPFAM" id="SSF56112">
    <property type="entry name" value="Protein kinase-like (PK-like)"/>
    <property type="match status" value="1"/>
</dbReference>
<dbReference type="Pfam" id="PF00069">
    <property type="entry name" value="Pkinase"/>
    <property type="match status" value="2"/>
</dbReference>
<dbReference type="GO" id="GO:0004674">
    <property type="term" value="F:protein serine/threonine kinase activity"/>
    <property type="evidence" value="ECO:0007669"/>
    <property type="project" value="UniProtKB-KW"/>
</dbReference>
<keyword evidence="5 6" id="KW-0067">ATP-binding</keyword>
<accession>A0A6A6WY80</accession>
<dbReference type="GO" id="GO:0005524">
    <property type="term" value="F:ATP binding"/>
    <property type="evidence" value="ECO:0007669"/>
    <property type="project" value="UniProtKB-UniRule"/>
</dbReference>
<evidence type="ECO:0000256" key="2">
    <source>
        <dbReference type="ARBA" id="ARBA00022679"/>
    </source>
</evidence>
<evidence type="ECO:0000259" key="7">
    <source>
        <dbReference type="PROSITE" id="PS50011"/>
    </source>
</evidence>
<dbReference type="Gene3D" id="1.10.510.10">
    <property type="entry name" value="Transferase(Phosphotransferase) domain 1"/>
    <property type="match status" value="1"/>
</dbReference>
<evidence type="ECO:0000256" key="4">
    <source>
        <dbReference type="ARBA" id="ARBA00022777"/>
    </source>
</evidence>
<sequence>MAPEPDYGDFVDSEEEFEFDETAEVVDGYRDGSYYPICIGELLNQRYRIEHKLGHGSYSTVWMAYDTQIKRDVALKIISPGTPGDYELSMQNEIIQAVPDISNIVTYLEHFLLVRDDLNTVYRVLVFPVRGPSLGSIHVRELPGATRMCAAKQFLTALQSLHSGGIVHRDINSGSLLFGVAPLDKSSTSAKYQCLGRPMKRPLPTNLWKSGEWVKPLEVPHNMLKGQAYLCDFGLSIKAGTEVEDKIQGPPWFCAPERYHNIGPSFASDMWSYTCLFAELYFGWNPFSSFFGGTAPDIPHMVYVLGPLPENWEGYYYDIGRSDKSWYGSKGGPVFTEELQGMIERARPETGITERMHVLSIMSKGFCYQPEHRITAAQLLEDASFQALMQIYQV</sequence>
<dbReference type="Gene3D" id="3.30.200.20">
    <property type="entry name" value="Phosphorylase Kinase, domain 1"/>
    <property type="match status" value="1"/>
</dbReference>
<dbReference type="PANTHER" id="PTHR24058:SF103">
    <property type="entry name" value="SERINE_THREONINE-PROTEIN KINASE PRP4 HOMOLOG"/>
    <property type="match status" value="1"/>
</dbReference>
<keyword evidence="1" id="KW-0723">Serine/threonine-protein kinase</keyword>
<reference evidence="8" key="1">
    <citation type="journal article" date="2020" name="Stud. Mycol.">
        <title>101 Dothideomycetes genomes: a test case for predicting lifestyles and emergence of pathogens.</title>
        <authorList>
            <person name="Haridas S."/>
            <person name="Albert R."/>
            <person name="Binder M."/>
            <person name="Bloem J."/>
            <person name="Labutti K."/>
            <person name="Salamov A."/>
            <person name="Andreopoulos B."/>
            <person name="Baker S."/>
            <person name="Barry K."/>
            <person name="Bills G."/>
            <person name="Bluhm B."/>
            <person name="Cannon C."/>
            <person name="Castanera R."/>
            <person name="Culley D."/>
            <person name="Daum C."/>
            <person name="Ezra D."/>
            <person name="Gonzalez J."/>
            <person name="Henrissat B."/>
            <person name="Kuo A."/>
            <person name="Liang C."/>
            <person name="Lipzen A."/>
            <person name="Lutzoni F."/>
            <person name="Magnuson J."/>
            <person name="Mondo S."/>
            <person name="Nolan M."/>
            <person name="Ohm R."/>
            <person name="Pangilinan J."/>
            <person name="Park H.-J."/>
            <person name="Ramirez L."/>
            <person name="Alfaro M."/>
            <person name="Sun H."/>
            <person name="Tritt A."/>
            <person name="Yoshinaga Y."/>
            <person name="Zwiers L.-H."/>
            <person name="Turgeon B."/>
            <person name="Goodwin S."/>
            <person name="Spatafora J."/>
            <person name="Crous P."/>
            <person name="Grigoriev I."/>
        </authorList>
    </citation>
    <scope>NUCLEOTIDE SEQUENCE</scope>
    <source>
        <strain evidence="8">CBS 109.77</strain>
    </source>
</reference>
<dbReference type="PROSITE" id="PS00107">
    <property type="entry name" value="PROTEIN_KINASE_ATP"/>
    <property type="match status" value="1"/>
</dbReference>
<dbReference type="InterPro" id="IPR000719">
    <property type="entry name" value="Prot_kinase_dom"/>
</dbReference>
<dbReference type="Proteomes" id="UP000799757">
    <property type="component" value="Unassembled WGS sequence"/>
</dbReference>
<keyword evidence="9" id="KW-1185">Reference proteome</keyword>
<evidence type="ECO:0000256" key="3">
    <source>
        <dbReference type="ARBA" id="ARBA00022741"/>
    </source>
</evidence>
<gene>
    <name evidence="8" type="ORF">K505DRAFT_314116</name>
</gene>